<accession>I3T6Y0</accession>
<evidence type="ECO:0008006" key="3">
    <source>
        <dbReference type="Google" id="ProtNLM"/>
    </source>
</evidence>
<organism evidence="2">
    <name type="scientific">Medicago truncatula</name>
    <name type="common">Barrel medic</name>
    <name type="synonym">Medicago tribuloides</name>
    <dbReference type="NCBI Taxonomy" id="3880"/>
    <lineage>
        <taxon>Eukaryota</taxon>
        <taxon>Viridiplantae</taxon>
        <taxon>Streptophyta</taxon>
        <taxon>Embryophyta</taxon>
        <taxon>Tracheophyta</taxon>
        <taxon>Spermatophyta</taxon>
        <taxon>Magnoliopsida</taxon>
        <taxon>eudicotyledons</taxon>
        <taxon>Gunneridae</taxon>
        <taxon>Pentapetalae</taxon>
        <taxon>rosids</taxon>
        <taxon>fabids</taxon>
        <taxon>Fabales</taxon>
        <taxon>Fabaceae</taxon>
        <taxon>Papilionoideae</taxon>
        <taxon>50 kb inversion clade</taxon>
        <taxon>NPAAA clade</taxon>
        <taxon>Hologalegina</taxon>
        <taxon>IRL clade</taxon>
        <taxon>Trifolieae</taxon>
        <taxon>Medicago</taxon>
    </lineage>
</organism>
<keyword evidence="1" id="KW-0472">Membrane</keyword>
<evidence type="ECO:0000256" key="1">
    <source>
        <dbReference type="SAM" id="Phobius"/>
    </source>
</evidence>
<reference evidence="2" key="1">
    <citation type="submission" date="2012-05" db="EMBL/GenBank/DDBJ databases">
        <authorList>
            <person name="Krishnakumar V."/>
            <person name="Cheung F."/>
            <person name="Xiao Y."/>
            <person name="Chan A."/>
            <person name="Moskal W.A."/>
            <person name="Town C.D."/>
        </authorList>
    </citation>
    <scope>NUCLEOTIDE SEQUENCE</scope>
</reference>
<dbReference type="EMBL" id="BT148478">
    <property type="protein sequence ID" value="AFK48272.1"/>
    <property type="molecule type" value="mRNA"/>
</dbReference>
<keyword evidence="1" id="KW-0812">Transmembrane</keyword>
<name>I3T6Y0_MEDTR</name>
<dbReference type="AlphaFoldDB" id="I3T6Y0"/>
<proteinExistence type="evidence at transcript level"/>
<keyword evidence="1" id="KW-1133">Transmembrane helix</keyword>
<protein>
    <recommendedName>
        <fullName evidence="3">Transmembrane protein</fullName>
    </recommendedName>
</protein>
<feature type="transmembrane region" description="Helical" evidence="1">
    <location>
        <begin position="30"/>
        <end position="52"/>
    </location>
</feature>
<sequence>MRYSTAEISVPARPILSPHFGFKVLVGSEIFTVISIASVNNGIWGVFLLAHVPRYTSI</sequence>
<evidence type="ECO:0000313" key="2">
    <source>
        <dbReference type="EMBL" id="AFK48272.1"/>
    </source>
</evidence>